<dbReference type="InterPro" id="IPR002317">
    <property type="entry name" value="Ser-tRNA-ligase_type_1"/>
</dbReference>
<feature type="site" description="Important for serine binding" evidence="11">
    <location>
        <position position="392"/>
    </location>
</feature>
<gene>
    <name evidence="15" type="ORF">RJ640_017664</name>
</gene>
<keyword evidence="5 12" id="KW-0067">ATP-binding</keyword>
<evidence type="ECO:0000256" key="3">
    <source>
        <dbReference type="ARBA" id="ARBA00022598"/>
    </source>
</evidence>
<dbReference type="Proteomes" id="UP001187471">
    <property type="component" value="Unassembled WGS sequence"/>
</dbReference>
<organism evidence="15 16">
    <name type="scientific">Escallonia rubra</name>
    <dbReference type="NCBI Taxonomy" id="112253"/>
    <lineage>
        <taxon>Eukaryota</taxon>
        <taxon>Viridiplantae</taxon>
        <taxon>Streptophyta</taxon>
        <taxon>Embryophyta</taxon>
        <taxon>Tracheophyta</taxon>
        <taxon>Spermatophyta</taxon>
        <taxon>Magnoliopsida</taxon>
        <taxon>eudicotyledons</taxon>
        <taxon>Gunneridae</taxon>
        <taxon>Pentapetalae</taxon>
        <taxon>asterids</taxon>
        <taxon>campanulids</taxon>
        <taxon>Escalloniales</taxon>
        <taxon>Escalloniaceae</taxon>
        <taxon>Escallonia</taxon>
    </lineage>
</organism>
<dbReference type="EC" id="6.1.1.11" evidence="2"/>
<dbReference type="Pfam" id="PF00587">
    <property type="entry name" value="tRNA-synt_2b"/>
    <property type="match status" value="1"/>
</dbReference>
<name>A0AA88QPX3_9ASTE</name>
<reference evidence="15" key="1">
    <citation type="submission" date="2022-12" db="EMBL/GenBank/DDBJ databases">
        <title>Draft genome assemblies for two species of Escallonia (Escalloniales).</title>
        <authorList>
            <person name="Chanderbali A."/>
            <person name="Dervinis C."/>
            <person name="Anghel I."/>
            <person name="Soltis D."/>
            <person name="Soltis P."/>
            <person name="Zapata F."/>
        </authorList>
    </citation>
    <scope>NUCLEOTIDE SEQUENCE</scope>
    <source>
        <strain evidence="15">UCBG92.1500</strain>
        <tissue evidence="15">Leaf</tissue>
    </source>
</reference>
<keyword evidence="6" id="KW-0648">Protein biosynthesis</keyword>
<keyword evidence="7" id="KW-0030">Aminoacyl-tRNA synthetase</keyword>
<dbReference type="PRINTS" id="PR00981">
    <property type="entry name" value="TRNASYNTHSER"/>
</dbReference>
<dbReference type="AlphaFoldDB" id="A0AA88QPX3"/>
<dbReference type="InterPro" id="IPR015866">
    <property type="entry name" value="Ser-tRNA-synth_1_N"/>
</dbReference>
<evidence type="ECO:0000256" key="4">
    <source>
        <dbReference type="ARBA" id="ARBA00022741"/>
    </source>
</evidence>
<evidence type="ECO:0000256" key="9">
    <source>
        <dbReference type="ARBA" id="ARBA00048823"/>
    </source>
</evidence>
<evidence type="ECO:0000259" key="14">
    <source>
        <dbReference type="PROSITE" id="PS50862"/>
    </source>
</evidence>
<protein>
    <recommendedName>
        <fullName evidence="2">serine--tRNA ligase</fullName>
        <ecNumber evidence="2">6.1.1.11</ecNumber>
    </recommendedName>
    <alternativeName>
        <fullName evidence="8">Seryl-tRNA synthetase</fullName>
    </alternativeName>
</protein>
<dbReference type="InterPro" id="IPR042103">
    <property type="entry name" value="SerRS_1_N_sf"/>
</dbReference>
<dbReference type="InterPro" id="IPR010978">
    <property type="entry name" value="tRNA-bd_arm"/>
</dbReference>
<keyword evidence="4" id="KW-0547">Nucleotide-binding</keyword>
<dbReference type="InterPro" id="IPR006195">
    <property type="entry name" value="aa-tRNA-synth_II"/>
</dbReference>
<dbReference type="EMBL" id="JAVXUO010002521">
    <property type="protein sequence ID" value="KAK2972492.1"/>
    <property type="molecule type" value="Genomic_DNA"/>
</dbReference>
<comment type="caution">
    <text evidence="15">The sequence shown here is derived from an EMBL/GenBank/DDBJ whole genome shotgun (WGS) entry which is preliminary data.</text>
</comment>
<evidence type="ECO:0000256" key="1">
    <source>
        <dbReference type="ARBA" id="ARBA00010728"/>
    </source>
</evidence>
<dbReference type="Gene3D" id="3.30.930.10">
    <property type="entry name" value="Bira Bifunctional Protein, Domain 2"/>
    <property type="match status" value="1"/>
</dbReference>
<comment type="catalytic activity">
    <reaction evidence="9">
        <text>tRNA(Ser) + L-serine + ATP = L-seryl-tRNA(Ser) + AMP + diphosphate + H(+)</text>
        <dbReference type="Rhea" id="RHEA:12292"/>
        <dbReference type="Rhea" id="RHEA-COMP:9669"/>
        <dbReference type="Rhea" id="RHEA-COMP:9703"/>
        <dbReference type="ChEBI" id="CHEBI:15378"/>
        <dbReference type="ChEBI" id="CHEBI:30616"/>
        <dbReference type="ChEBI" id="CHEBI:33019"/>
        <dbReference type="ChEBI" id="CHEBI:33384"/>
        <dbReference type="ChEBI" id="CHEBI:78442"/>
        <dbReference type="ChEBI" id="CHEBI:78533"/>
        <dbReference type="ChEBI" id="CHEBI:456215"/>
        <dbReference type="EC" id="6.1.1.11"/>
    </reaction>
</comment>
<evidence type="ECO:0000256" key="11">
    <source>
        <dbReference type="PIRSR" id="PIRSR001529-1"/>
    </source>
</evidence>
<feature type="coiled-coil region" evidence="13">
    <location>
        <begin position="48"/>
        <end position="82"/>
    </location>
</feature>
<feature type="binding site" evidence="12">
    <location>
        <begin position="354"/>
        <end position="357"/>
    </location>
    <ligand>
        <name>ATP</name>
        <dbReference type="ChEBI" id="CHEBI:30616"/>
    </ligand>
</feature>
<keyword evidence="13" id="KW-0175">Coiled coil</keyword>
<feature type="binding site" evidence="12">
    <location>
        <begin position="265"/>
        <end position="267"/>
    </location>
    <ligand>
        <name>ATP</name>
        <dbReference type="ChEBI" id="CHEBI:30616"/>
    </ligand>
</feature>
<dbReference type="PROSITE" id="PS50862">
    <property type="entry name" value="AA_TRNA_LIGASE_II"/>
    <property type="match status" value="1"/>
</dbReference>
<dbReference type="FunFam" id="1.10.287.40:FF:000003">
    <property type="entry name" value="Serine--tRNA ligase cytoplasmic"/>
    <property type="match status" value="1"/>
</dbReference>
<dbReference type="GO" id="GO:0004828">
    <property type="term" value="F:serine-tRNA ligase activity"/>
    <property type="evidence" value="ECO:0007669"/>
    <property type="project" value="UniProtKB-EC"/>
</dbReference>
<dbReference type="SUPFAM" id="SSF55681">
    <property type="entry name" value="Class II aaRS and biotin synthetases"/>
    <property type="match status" value="1"/>
</dbReference>
<dbReference type="PIRSF" id="PIRSF001529">
    <property type="entry name" value="Ser-tRNA-synth_IIa"/>
    <property type="match status" value="1"/>
</dbReference>
<sequence>MDINLFREDKGNNPEIIRESQRRRFAKVELVDNVILLDKEWRQRQFELDNLRKDFNKINKEIAKLKISGEDASEKIKNTEENKSLTAKKEAEVQEARAALYSKLDLIGNLVHDSVPVSNDEDNNAVVRSWGEKRLEPKLKNHVELVELLGIADIKKGANVAGGRGFYLKGDGVRLNQALINFGLDFLEKREYTLLQTPFFMRKDIMARCAQLAQFDEELYKVTGEGDDKYLIATAEQPLCAYHIDDWIQPSQLPLRYAGYSSCFRKEAGSHGRDTLGIFRVHQFEKVEQFCITSPNGTESWEMHEEMIKNSEEFYKMLKLPYRVVAIVSGALNDAAAKKYDLEAWFPASSAYRELVSCSNCTDYQSRKLEIRYGQKKNNEQVKQYVHLLNSTLTATERTLCCILETYQKEDGVEIPEVLRDYMGGKAFLPFPERVKEVKGKKSKA</sequence>
<evidence type="ECO:0000256" key="10">
    <source>
        <dbReference type="ARBA" id="ARBA00065699"/>
    </source>
</evidence>
<proteinExistence type="inferred from homology"/>
<dbReference type="GO" id="GO:0006434">
    <property type="term" value="P:seryl-tRNA aminoacylation"/>
    <property type="evidence" value="ECO:0007669"/>
    <property type="project" value="InterPro"/>
</dbReference>
<dbReference type="GO" id="GO:0005524">
    <property type="term" value="F:ATP binding"/>
    <property type="evidence" value="ECO:0007669"/>
    <property type="project" value="UniProtKB-KW"/>
</dbReference>
<feature type="binding site" evidence="11">
    <location>
        <position position="288"/>
    </location>
    <ligand>
        <name>L-serine</name>
        <dbReference type="ChEBI" id="CHEBI:33384"/>
    </ligand>
</feature>
<dbReference type="PANTHER" id="PTHR11778">
    <property type="entry name" value="SERYL-TRNA SYNTHETASE"/>
    <property type="match status" value="1"/>
</dbReference>
<dbReference type="SUPFAM" id="SSF46589">
    <property type="entry name" value="tRNA-binding arm"/>
    <property type="match status" value="1"/>
</dbReference>
<evidence type="ECO:0000256" key="12">
    <source>
        <dbReference type="PIRSR" id="PIRSR001529-2"/>
    </source>
</evidence>
<evidence type="ECO:0000313" key="16">
    <source>
        <dbReference type="Proteomes" id="UP001187471"/>
    </source>
</evidence>
<evidence type="ECO:0000256" key="13">
    <source>
        <dbReference type="SAM" id="Coils"/>
    </source>
</evidence>
<dbReference type="CDD" id="cd00770">
    <property type="entry name" value="SerRS_core"/>
    <property type="match status" value="1"/>
</dbReference>
<dbReference type="NCBIfam" id="TIGR00414">
    <property type="entry name" value="serS"/>
    <property type="match status" value="1"/>
</dbReference>
<keyword evidence="16" id="KW-1185">Reference proteome</keyword>
<feature type="binding site" evidence="11">
    <location>
        <position position="265"/>
    </location>
    <ligand>
        <name>L-serine</name>
        <dbReference type="ChEBI" id="CHEBI:33384"/>
    </ligand>
</feature>
<accession>A0AA88QPX3</accession>
<evidence type="ECO:0000256" key="8">
    <source>
        <dbReference type="ARBA" id="ARBA00031113"/>
    </source>
</evidence>
<comment type="similarity">
    <text evidence="1">Belongs to the class-II aminoacyl-tRNA synthetase family. Type-1 seryl-tRNA synthetase subfamily.</text>
</comment>
<feature type="binding site" evidence="11">
    <location>
        <position position="234"/>
    </location>
    <ligand>
        <name>L-serine</name>
        <dbReference type="ChEBI" id="CHEBI:33384"/>
    </ligand>
</feature>
<feature type="binding site" evidence="11">
    <location>
        <position position="390"/>
    </location>
    <ligand>
        <name>L-serine</name>
        <dbReference type="ChEBI" id="CHEBI:33384"/>
    </ligand>
</feature>
<evidence type="ECO:0000256" key="7">
    <source>
        <dbReference type="ARBA" id="ARBA00023146"/>
    </source>
</evidence>
<feature type="domain" description="Aminoacyl-transfer RNA synthetases class-II family profile" evidence="14">
    <location>
        <begin position="141"/>
        <end position="430"/>
    </location>
</feature>
<dbReference type="Gene3D" id="1.10.287.40">
    <property type="entry name" value="Serine-tRNA synthetase, tRNA binding domain"/>
    <property type="match status" value="1"/>
</dbReference>
<keyword evidence="3" id="KW-0436">Ligase</keyword>
<dbReference type="InterPro" id="IPR033729">
    <property type="entry name" value="SerRS_core"/>
</dbReference>
<dbReference type="FunFam" id="3.30.930.10:FF:000026">
    <property type="entry name" value="Seryl-tRNA synthetase, cytoplasmic"/>
    <property type="match status" value="1"/>
</dbReference>
<comment type="subunit">
    <text evidence="10">Homodimer. The tRNA molecule binds across the dimer.</text>
</comment>
<evidence type="ECO:0000256" key="6">
    <source>
        <dbReference type="ARBA" id="ARBA00022917"/>
    </source>
</evidence>
<dbReference type="InterPro" id="IPR002314">
    <property type="entry name" value="aa-tRNA-synt_IIb"/>
</dbReference>
<evidence type="ECO:0000313" key="15">
    <source>
        <dbReference type="EMBL" id="KAK2972492.1"/>
    </source>
</evidence>
<dbReference type="Pfam" id="PF02403">
    <property type="entry name" value="Seryl_tRNA_N"/>
    <property type="match status" value="1"/>
</dbReference>
<evidence type="ECO:0000256" key="2">
    <source>
        <dbReference type="ARBA" id="ARBA00012840"/>
    </source>
</evidence>
<dbReference type="InterPro" id="IPR045864">
    <property type="entry name" value="aa-tRNA-synth_II/BPL/LPL"/>
</dbReference>
<feature type="binding site" evidence="12">
    <location>
        <begin position="281"/>
        <end position="284"/>
    </location>
    <ligand>
        <name>ATP</name>
        <dbReference type="ChEBI" id="CHEBI:30616"/>
    </ligand>
</feature>
<evidence type="ECO:0000256" key="5">
    <source>
        <dbReference type="ARBA" id="ARBA00022840"/>
    </source>
</evidence>